<feature type="region of interest" description="Disordered" evidence="6">
    <location>
        <begin position="415"/>
        <end position="529"/>
    </location>
</feature>
<feature type="compositionally biased region" description="Basic and acidic residues" evidence="6">
    <location>
        <begin position="224"/>
        <end position="237"/>
    </location>
</feature>
<evidence type="ECO:0000256" key="1">
    <source>
        <dbReference type="ARBA" id="ARBA00001166"/>
    </source>
</evidence>
<dbReference type="RefSeq" id="XP_035319182.1">
    <property type="nucleotide sequence ID" value="XM_035464944.1"/>
</dbReference>
<reference evidence="8" key="1">
    <citation type="submission" date="2020-03" db="EMBL/GenBank/DDBJ databases">
        <title>Site-based positive gene gene selection in Geosmithia morbida across the United States reveals a broad range of putative effectors and factors for local host and environmental adapation.</title>
        <authorList>
            <person name="Onufrak A."/>
            <person name="Murdoch R.W."/>
            <person name="Gazis R."/>
            <person name="Huff M."/>
            <person name="Staton M."/>
            <person name="Klingeman W."/>
            <person name="Hadziabdic D."/>
        </authorList>
    </citation>
    <scope>NUCLEOTIDE SEQUENCE</scope>
    <source>
        <strain evidence="8">1262</strain>
    </source>
</reference>
<dbReference type="GO" id="GO:0005634">
    <property type="term" value="C:nucleus"/>
    <property type="evidence" value="ECO:0007669"/>
    <property type="project" value="TreeGrafter"/>
</dbReference>
<evidence type="ECO:0000256" key="6">
    <source>
        <dbReference type="SAM" id="MobiDB-lite"/>
    </source>
</evidence>
<feature type="compositionally biased region" description="Low complexity" evidence="6">
    <location>
        <begin position="446"/>
        <end position="456"/>
    </location>
</feature>
<feature type="region of interest" description="Disordered" evidence="6">
    <location>
        <begin position="222"/>
        <end position="245"/>
    </location>
</feature>
<dbReference type="GO" id="GO:0160148">
    <property type="term" value="F:tRNA pseudouridine(55) synthase activity"/>
    <property type="evidence" value="ECO:0007669"/>
    <property type="project" value="UniProtKB-EC"/>
</dbReference>
<name>A0A9P5D272_9HYPO</name>
<dbReference type="InterPro" id="IPR020103">
    <property type="entry name" value="PsdUridine_synth_cat_dom_sf"/>
</dbReference>
<dbReference type="PANTHER" id="PTHR13767">
    <property type="entry name" value="TRNA-PSEUDOURIDINE SYNTHASE"/>
    <property type="match status" value="1"/>
</dbReference>
<dbReference type="Gene3D" id="3.30.2350.10">
    <property type="entry name" value="Pseudouridine synthase"/>
    <property type="match status" value="1"/>
</dbReference>
<dbReference type="GO" id="GO:1990481">
    <property type="term" value="P:mRNA pseudouridine synthesis"/>
    <property type="evidence" value="ECO:0007669"/>
    <property type="project" value="TreeGrafter"/>
</dbReference>
<feature type="domain" description="Pseudouridine synthase II N-terminal" evidence="7">
    <location>
        <begin position="63"/>
        <end position="196"/>
    </location>
</feature>
<protein>
    <recommendedName>
        <fullName evidence="3">tRNA pseudouridine(55) synthase</fullName>
        <ecNumber evidence="3">5.4.99.25</ecNumber>
    </recommendedName>
</protein>
<feature type="compositionally biased region" description="Basic and acidic residues" evidence="6">
    <location>
        <begin position="486"/>
        <end position="497"/>
    </location>
</feature>
<dbReference type="AlphaFoldDB" id="A0A9P5D272"/>
<dbReference type="HAMAP" id="MF_01080">
    <property type="entry name" value="TruB_bact"/>
    <property type="match status" value="1"/>
</dbReference>
<keyword evidence="9" id="KW-1185">Reference proteome</keyword>
<feature type="region of interest" description="Disordered" evidence="6">
    <location>
        <begin position="264"/>
        <end position="338"/>
    </location>
</feature>
<evidence type="ECO:0000313" key="8">
    <source>
        <dbReference type="EMBL" id="KAF4120530.1"/>
    </source>
</evidence>
<keyword evidence="5" id="KW-0413">Isomerase</keyword>
<evidence type="ECO:0000256" key="2">
    <source>
        <dbReference type="ARBA" id="ARBA00008999"/>
    </source>
</evidence>
<dbReference type="EC" id="5.4.99.25" evidence="3"/>
<dbReference type="Proteomes" id="UP000749293">
    <property type="component" value="Unassembled WGS sequence"/>
</dbReference>
<organism evidence="8 9">
    <name type="scientific">Geosmithia morbida</name>
    <dbReference type="NCBI Taxonomy" id="1094350"/>
    <lineage>
        <taxon>Eukaryota</taxon>
        <taxon>Fungi</taxon>
        <taxon>Dikarya</taxon>
        <taxon>Ascomycota</taxon>
        <taxon>Pezizomycotina</taxon>
        <taxon>Sordariomycetes</taxon>
        <taxon>Hypocreomycetidae</taxon>
        <taxon>Hypocreales</taxon>
        <taxon>Bionectriaceae</taxon>
        <taxon>Geosmithia</taxon>
    </lineage>
</organism>
<dbReference type="Pfam" id="PF01509">
    <property type="entry name" value="TruB_N"/>
    <property type="match status" value="1"/>
</dbReference>
<evidence type="ECO:0000256" key="5">
    <source>
        <dbReference type="ARBA" id="ARBA00023235"/>
    </source>
</evidence>
<comment type="caution">
    <text evidence="8">The sequence shown here is derived from an EMBL/GenBank/DDBJ whole genome shotgun (WGS) entry which is preliminary data.</text>
</comment>
<comment type="catalytic activity">
    <reaction evidence="1">
        <text>a uridine in mRNA = a pseudouridine in mRNA</text>
        <dbReference type="Rhea" id="RHEA:56644"/>
        <dbReference type="Rhea" id="RHEA-COMP:14658"/>
        <dbReference type="Rhea" id="RHEA-COMP:14659"/>
        <dbReference type="ChEBI" id="CHEBI:65314"/>
        <dbReference type="ChEBI" id="CHEBI:65315"/>
    </reaction>
</comment>
<sequence>MASDVVREGCLAINKPCGMSSAQVIRDCQIAWNPSSFFQPLISAEVSKKEREKHTRKKHMKRANQVKIGHGGTLDPLATGVLILGIGSGTKALPQFLDCVKTYETTVLFGASTDTYDRVGRILAKRPYDHITRDKVEEALEGFRGKQMQVPPLYSALKMNGKPLYEYAREGKPIPRDIEARQVEVKDLELVEWYEPGQHPHRWPAQEAEAAERNLAEQVWRIKKQQETSGRKTLTPEEKEEDDQAIAAHESFKRRFEERQDALIRESGVGGDGSNGAKASKKTRKRSNSAAASGREPPMMSGALGKLPEQPRYSTRGQDLVPDPPSQDTPPPWTGKGPAACRIRMTVTSGFYVRSFCHDLGAKLDSAGLMAELSRTRQSDFTIGGVNCLEHADLAAGEAVWGPKVSAMLARWNGEPSAEWKPPSPSPPAAKPTTATAATKDERSSGHSGRSSKTSTPPEPEGTDAKEYHRPFRATSPTAEKRRRSATPDDRDGDKPARKVQATGSRGSPTRDGKKGGGDDSKSWDGLSD</sequence>
<gene>
    <name evidence="8" type="ORF">GMORB2_2968</name>
</gene>
<proteinExistence type="inferred from homology"/>
<keyword evidence="4" id="KW-0819">tRNA processing</keyword>
<dbReference type="OrthoDB" id="9995526at2759"/>
<feature type="compositionally biased region" description="Basic and acidic residues" evidence="6">
    <location>
        <begin position="509"/>
        <end position="523"/>
    </location>
</feature>
<dbReference type="GO" id="GO:0003723">
    <property type="term" value="F:RNA binding"/>
    <property type="evidence" value="ECO:0007669"/>
    <property type="project" value="InterPro"/>
</dbReference>
<dbReference type="PANTHER" id="PTHR13767:SF2">
    <property type="entry name" value="PSEUDOURIDYLATE SYNTHASE TRUB1"/>
    <property type="match status" value="1"/>
</dbReference>
<comment type="similarity">
    <text evidence="2">Belongs to the pseudouridine synthase TruB family.</text>
</comment>
<dbReference type="InterPro" id="IPR002501">
    <property type="entry name" value="PsdUridine_synth_N"/>
</dbReference>
<feature type="compositionally biased region" description="Pro residues" evidence="6">
    <location>
        <begin position="322"/>
        <end position="333"/>
    </location>
</feature>
<dbReference type="EMBL" id="JAANYQ010000016">
    <property type="protein sequence ID" value="KAF4120530.1"/>
    <property type="molecule type" value="Genomic_DNA"/>
</dbReference>
<dbReference type="SUPFAM" id="SSF55120">
    <property type="entry name" value="Pseudouridine synthase"/>
    <property type="match status" value="1"/>
</dbReference>
<evidence type="ECO:0000259" key="7">
    <source>
        <dbReference type="Pfam" id="PF01509"/>
    </source>
</evidence>
<evidence type="ECO:0000313" key="9">
    <source>
        <dbReference type="Proteomes" id="UP000749293"/>
    </source>
</evidence>
<dbReference type="InterPro" id="IPR014780">
    <property type="entry name" value="tRNA_psdUridine_synth_TruB"/>
</dbReference>
<evidence type="ECO:0000256" key="4">
    <source>
        <dbReference type="ARBA" id="ARBA00022694"/>
    </source>
</evidence>
<dbReference type="CDD" id="cd02867">
    <property type="entry name" value="PseudoU_synth_TruB_4"/>
    <property type="match status" value="1"/>
</dbReference>
<evidence type="ECO:0000256" key="3">
    <source>
        <dbReference type="ARBA" id="ARBA00012787"/>
    </source>
</evidence>
<dbReference type="GeneID" id="55969196"/>
<accession>A0A9P5D272</accession>
<dbReference type="GO" id="GO:0006400">
    <property type="term" value="P:tRNA modification"/>
    <property type="evidence" value="ECO:0007669"/>
    <property type="project" value="TreeGrafter"/>
</dbReference>